<gene>
    <name evidence="1" type="ORF">EB235_26105</name>
</gene>
<dbReference type="AlphaFoldDB" id="A0A6M7WKK4"/>
<name>A0A6M7WKK4_RHILI</name>
<dbReference type="Proteomes" id="UP000503017">
    <property type="component" value="Chromosome"/>
</dbReference>
<reference evidence="1 2" key="1">
    <citation type="submission" date="2018-10" db="EMBL/GenBank/DDBJ databases">
        <authorList>
            <person name="Perry B.J."/>
            <person name="Sullivan J.T."/>
            <person name="Murphy R.J.T."/>
            <person name="Ramsay J.P."/>
            <person name="Ronson C.W."/>
        </authorList>
    </citation>
    <scope>NUCLEOTIDE SEQUENCE [LARGE SCALE GENOMIC DNA]</scope>
    <source>
        <strain evidence="1 2">R88b</strain>
    </source>
</reference>
<protein>
    <recommendedName>
        <fullName evidence="3">DUF2251 domain-containing protein</fullName>
    </recommendedName>
</protein>
<dbReference type="EMBL" id="CP033367">
    <property type="protein sequence ID" value="QKD04530.1"/>
    <property type="molecule type" value="Genomic_DNA"/>
</dbReference>
<evidence type="ECO:0000313" key="1">
    <source>
        <dbReference type="EMBL" id="QKD04530.1"/>
    </source>
</evidence>
<accession>A0A6M7WKK4</accession>
<sequence length="114" mass="12398">MDVFDSAIRTKGDLAGVFEYDEAGDPQNATAYFYLYRAQGSVPGSVVDAIHIRSGTWAISGSDIAVRWDKDERRVGLFVFGSLSAAFDTEAGTKHGGGYGKDFHADIPWSESNR</sequence>
<evidence type="ECO:0008006" key="3">
    <source>
        <dbReference type="Google" id="ProtNLM"/>
    </source>
</evidence>
<evidence type="ECO:0000313" key="2">
    <source>
        <dbReference type="Proteomes" id="UP000503017"/>
    </source>
</evidence>
<proteinExistence type="predicted"/>
<dbReference type="RefSeq" id="WP_027034570.1">
    <property type="nucleotide sequence ID" value="NZ_CP033367.1"/>
</dbReference>
<organism evidence="1 2">
    <name type="scientific">Mesorhizobium loti R88b</name>
    <dbReference type="NCBI Taxonomy" id="935548"/>
    <lineage>
        <taxon>Bacteria</taxon>
        <taxon>Pseudomonadati</taxon>
        <taxon>Pseudomonadota</taxon>
        <taxon>Alphaproteobacteria</taxon>
        <taxon>Hyphomicrobiales</taxon>
        <taxon>Phyllobacteriaceae</taxon>
        <taxon>Mesorhizobium</taxon>
    </lineage>
</organism>